<name>A0AAJ2BTZ0_9PSED</name>
<organism evidence="2 3">
    <name type="scientific">Pseudomonas oryzihabitans</name>
    <dbReference type="NCBI Taxonomy" id="47885"/>
    <lineage>
        <taxon>Bacteria</taxon>
        <taxon>Pseudomonadati</taxon>
        <taxon>Pseudomonadota</taxon>
        <taxon>Gammaproteobacteria</taxon>
        <taxon>Pseudomonadales</taxon>
        <taxon>Pseudomonadaceae</taxon>
        <taxon>Pseudomonas</taxon>
    </lineage>
</organism>
<reference evidence="2" key="1">
    <citation type="submission" date="2023-08" db="EMBL/GenBank/DDBJ databases">
        <title>Functional and genomic diversity of the sorghum phyllosphere microbiome.</title>
        <authorList>
            <person name="Shade A."/>
        </authorList>
    </citation>
    <scope>NUCLEOTIDE SEQUENCE</scope>
    <source>
        <strain evidence="2">SORGH_AS_0201</strain>
    </source>
</reference>
<evidence type="ECO:0000313" key="2">
    <source>
        <dbReference type="EMBL" id="MDR6232898.1"/>
    </source>
</evidence>
<comment type="caution">
    <text evidence="2">The sequence shown here is derived from an EMBL/GenBank/DDBJ whole genome shotgun (WGS) entry which is preliminary data.</text>
</comment>
<accession>A0AAJ2BTZ0</accession>
<feature type="region of interest" description="Disordered" evidence="1">
    <location>
        <begin position="1"/>
        <end position="43"/>
    </location>
</feature>
<feature type="compositionally biased region" description="Basic and acidic residues" evidence="1">
    <location>
        <begin position="16"/>
        <end position="25"/>
    </location>
</feature>
<protein>
    <submittedName>
        <fullName evidence="2">Uncharacterized protein</fullName>
    </submittedName>
</protein>
<dbReference type="Proteomes" id="UP001268036">
    <property type="component" value="Unassembled WGS sequence"/>
</dbReference>
<gene>
    <name evidence="2" type="ORF">QE440_000639</name>
</gene>
<evidence type="ECO:0000313" key="3">
    <source>
        <dbReference type="Proteomes" id="UP001268036"/>
    </source>
</evidence>
<dbReference type="AlphaFoldDB" id="A0AAJ2BTZ0"/>
<dbReference type="EMBL" id="JAVJAF010000001">
    <property type="protein sequence ID" value="MDR6232898.1"/>
    <property type="molecule type" value="Genomic_DNA"/>
</dbReference>
<proteinExistence type="predicted"/>
<dbReference type="RefSeq" id="WP_309755109.1">
    <property type="nucleotide sequence ID" value="NZ_JAVJAF010000001.1"/>
</dbReference>
<sequence>MQADHQPHDAPGCRSLVEDDRHHQAFEAAPGGTQPKQAQPVDEGLEALGIGIAQLEGQQAEPAQPVDSGPWRQAYLAFNLIAIKAAMPIADGTPGRAVRKAVVPLLPRQLGCLPRNSHTGVHSIKGLIINYLYVWHSRCSDTLRPL</sequence>
<evidence type="ECO:0000256" key="1">
    <source>
        <dbReference type="SAM" id="MobiDB-lite"/>
    </source>
</evidence>